<dbReference type="PANTHER" id="PTHR30472:SF1">
    <property type="entry name" value="FE(3+) DICITRATE TRANSPORT SYSTEM PERMEASE PROTEIN FECC-RELATED"/>
    <property type="match status" value="1"/>
</dbReference>
<dbReference type="InterPro" id="IPR037294">
    <property type="entry name" value="ABC_BtuC-like"/>
</dbReference>
<feature type="transmembrane region" description="Helical" evidence="8">
    <location>
        <begin position="144"/>
        <end position="164"/>
    </location>
</feature>
<dbReference type="Proteomes" id="UP001422074">
    <property type="component" value="Unassembled WGS sequence"/>
</dbReference>
<feature type="transmembrane region" description="Helical" evidence="8">
    <location>
        <begin position="89"/>
        <end position="107"/>
    </location>
</feature>
<name>A0ABU9X0D2_9MICC</name>
<dbReference type="SUPFAM" id="SSF81345">
    <property type="entry name" value="ABC transporter involved in vitamin B12 uptake, BtuC"/>
    <property type="match status" value="1"/>
</dbReference>
<keyword evidence="7 8" id="KW-0472">Membrane</keyword>
<keyword evidence="10" id="KW-1185">Reference proteome</keyword>
<comment type="similarity">
    <text evidence="2">Belongs to the binding-protein-dependent transport system permease family. FecCD subfamily.</text>
</comment>
<feature type="transmembrane region" description="Helical" evidence="8">
    <location>
        <begin position="302"/>
        <end position="320"/>
    </location>
</feature>
<dbReference type="EMBL" id="JBDFRB010000005">
    <property type="protein sequence ID" value="MEN2744557.1"/>
    <property type="molecule type" value="Genomic_DNA"/>
</dbReference>
<evidence type="ECO:0000256" key="4">
    <source>
        <dbReference type="ARBA" id="ARBA00022475"/>
    </source>
</evidence>
<protein>
    <submittedName>
        <fullName evidence="9">Iron ABC transporter permease</fullName>
    </submittedName>
</protein>
<keyword evidence="4" id="KW-1003">Cell membrane</keyword>
<comment type="subcellular location">
    <subcellularLocation>
        <location evidence="1">Cell membrane</location>
        <topology evidence="1">Multi-pass membrane protein</topology>
    </subcellularLocation>
</comment>
<keyword evidence="6 8" id="KW-1133">Transmembrane helix</keyword>
<dbReference type="Pfam" id="PF01032">
    <property type="entry name" value="FecCD"/>
    <property type="match status" value="1"/>
</dbReference>
<evidence type="ECO:0000256" key="6">
    <source>
        <dbReference type="ARBA" id="ARBA00022989"/>
    </source>
</evidence>
<gene>
    <name evidence="9" type="ORF">ABCQ75_08375</name>
</gene>
<dbReference type="PANTHER" id="PTHR30472">
    <property type="entry name" value="FERRIC ENTEROBACTIN TRANSPORT SYSTEM PERMEASE PROTEIN"/>
    <property type="match status" value="1"/>
</dbReference>
<feature type="transmembrane region" description="Helical" evidence="8">
    <location>
        <begin position="271"/>
        <end position="296"/>
    </location>
</feature>
<evidence type="ECO:0000256" key="8">
    <source>
        <dbReference type="SAM" id="Phobius"/>
    </source>
</evidence>
<sequence length="328" mass="31925">MRGAWIAASAALLAGALVLSLGVGARGLDPSTVWAALTAADPANGDHAVVLSRVPRTAAGLLVGLCLGLAGAVMQGVTRNPLADPGVLGINAGAALAVVAGIGAFGIASIAGFIWFAFAGALAAGLAVYAVASLGRDGATPVKLSIAGAALTAGLTSLLSVVLLSSSETLERFRFWQVGGIAGRGLDQVGAAAPFALVGVLAALACARTLNGLALGDDVARGLGIRVGAARALGGASAVLLCGTATAVAGPVGFVGLVVPHLARLLVGGDYRWLAPATALLAPALVLAADVVGRVVLLPGEVPAGIMTALVGAPVFVWLVRARKGAAL</sequence>
<accession>A0ABU9X0D2</accession>
<dbReference type="CDD" id="cd06550">
    <property type="entry name" value="TM_ABC_iron-siderophores_like"/>
    <property type="match status" value="1"/>
</dbReference>
<evidence type="ECO:0000256" key="3">
    <source>
        <dbReference type="ARBA" id="ARBA00022448"/>
    </source>
</evidence>
<dbReference type="Gene3D" id="1.10.3470.10">
    <property type="entry name" value="ABC transporter involved in vitamin B12 uptake, BtuC"/>
    <property type="match status" value="1"/>
</dbReference>
<dbReference type="InterPro" id="IPR000522">
    <property type="entry name" value="ABC_transptr_permease_BtuC"/>
</dbReference>
<evidence type="ECO:0000256" key="5">
    <source>
        <dbReference type="ARBA" id="ARBA00022692"/>
    </source>
</evidence>
<evidence type="ECO:0000313" key="10">
    <source>
        <dbReference type="Proteomes" id="UP001422074"/>
    </source>
</evidence>
<evidence type="ECO:0000256" key="1">
    <source>
        <dbReference type="ARBA" id="ARBA00004651"/>
    </source>
</evidence>
<keyword evidence="5 8" id="KW-0812">Transmembrane</keyword>
<evidence type="ECO:0000313" key="9">
    <source>
        <dbReference type="EMBL" id="MEN2744557.1"/>
    </source>
</evidence>
<feature type="transmembrane region" description="Helical" evidence="8">
    <location>
        <begin position="113"/>
        <end position="132"/>
    </location>
</feature>
<evidence type="ECO:0000256" key="7">
    <source>
        <dbReference type="ARBA" id="ARBA00023136"/>
    </source>
</evidence>
<reference evidence="9 10" key="1">
    <citation type="submission" date="2024-05" db="EMBL/GenBank/DDBJ databases">
        <title>Sinomonas sp. nov., isolated from a waste landfill.</title>
        <authorList>
            <person name="Zhao Y."/>
        </authorList>
    </citation>
    <scope>NUCLEOTIDE SEQUENCE [LARGE SCALE GENOMIC DNA]</scope>
    <source>
        <strain evidence="9 10">CCTCC AB2014300</strain>
    </source>
</reference>
<organism evidence="9 10">
    <name type="scientific">Sinomonas halotolerans</name>
    <dbReference type="NCBI Taxonomy" id="1644133"/>
    <lineage>
        <taxon>Bacteria</taxon>
        <taxon>Bacillati</taxon>
        <taxon>Actinomycetota</taxon>
        <taxon>Actinomycetes</taxon>
        <taxon>Micrococcales</taxon>
        <taxon>Micrococcaceae</taxon>
        <taxon>Sinomonas</taxon>
    </lineage>
</organism>
<keyword evidence="3" id="KW-0813">Transport</keyword>
<evidence type="ECO:0000256" key="2">
    <source>
        <dbReference type="ARBA" id="ARBA00007935"/>
    </source>
</evidence>
<feature type="transmembrane region" description="Helical" evidence="8">
    <location>
        <begin position="238"/>
        <end position="259"/>
    </location>
</feature>
<proteinExistence type="inferred from homology"/>
<feature type="transmembrane region" description="Helical" evidence="8">
    <location>
        <begin position="59"/>
        <end position="77"/>
    </location>
</feature>
<comment type="caution">
    <text evidence="9">The sequence shown here is derived from an EMBL/GenBank/DDBJ whole genome shotgun (WGS) entry which is preliminary data.</text>
</comment>